<dbReference type="AlphaFoldDB" id="A0A9P7ZD03"/>
<dbReference type="EMBL" id="MU251311">
    <property type="protein sequence ID" value="KAG9249422.1"/>
    <property type="molecule type" value="Genomic_DNA"/>
</dbReference>
<evidence type="ECO:0000313" key="3">
    <source>
        <dbReference type="EMBL" id="KAG9249422.1"/>
    </source>
</evidence>
<dbReference type="PANTHER" id="PTHR28156">
    <property type="entry name" value="FAS1 DOMAIN-CONTAINING PROTEIN YDR262W"/>
    <property type="match status" value="1"/>
</dbReference>
<evidence type="ECO:0000259" key="2">
    <source>
        <dbReference type="PROSITE" id="PS50213"/>
    </source>
</evidence>
<reference evidence="3" key="1">
    <citation type="journal article" date="2021" name="IMA Fungus">
        <title>Genomic characterization of three marine fungi, including Emericellopsis atlantica sp. nov. with signatures of a generalist lifestyle and marine biomass degradation.</title>
        <authorList>
            <person name="Hagestad O.C."/>
            <person name="Hou L."/>
            <person name="Andersen J.H."/>
            <person name="Hansen E.H."/>
            <person name="Altermark B."/>
            <person name="Li C."/>
            <person name="Kuhnert E."/>
            <person name="Cox R.J."/>
            <person name="Crous P.W."/>
            <person name="Spatafora J.W."/>
            <person name="Lail K."/>
            <person name="Amirebrahimi M."/>
            <person name="Lipzen A."/>
            <person name="Pangilinan J."/>
            <person name="Andreopoulos W."/>
            <person name="Hayes R.D."/>
            <person name="Ng V."/>
            <person name="Grigoriev I.V."/>
            <person name="Jackson S.A."/>
            <person name="Sutton T.D.S."/>
            <person name="Dobson A.D.W."/>
            <person name="Rama T."/>
        </authorList>
    </citation>
    <scope>NUCLEOTIDE SEQUENCE</scope>
    <source>
        <strain evidence="3">TS7</strain>
    </source>
</reference>
<evidence type="ECO:0000256" key="1">
    <source>
        <dbReference type="ARBA" id="ARBA00022729"/>
    </source>
</evidence>
<comment type="caution">
    <text evidence="3">The sequence shown here is derived from an EMBL/GenBank/DDBJ whole genome shotgun (WGS) entry which is preliminary data.</text>
</comment>
<organism evidence="3 4">
    <name type="scientific">Emericellopsis atlantica</name>
    <dbReference type="NCBI Taxonomy" id="2614577"/>
    <lineage>
        <taxon>Eukaryota</taxon>
        <taxon>Fungi</taxon>
        <taxon>Dikarya</taxon>
        <taxon>Ascomycota</taxon>
        <taxon>Pezizomycotina</taxon>
        <taxon>Sordariomycetes</taxon>
        <taxon>Hypocreomycetidae</taxon>
        <taxon>Hypocreales</taxon>
        <taxon>Bionectriaceae</taxon>
        <taxon>Emericellopsis</taxon>
    </lineage>
</organism>
<sequence length="221" mass="24183">MTWCFSLRPFVLGNKLDSAITKPNHLTMKAVISLLLTLTSALSPPQLPLQGNLPAIMSPSDDAPAPQTQPAVPLGDILGTQRSLTTFSSFSRLYESTSSLLLDLNTNTTILAPSNAAIEALPRKPWEEPETDVKAYEGEAGRKRAQENLRKLVEAHLVQMSPWEGKAKTVSGGHDGKGREVWWEEKDGKRVVMPDGVEVEKVASRVANGELWILKGVLNYV</sequence>
<name>A0A9P7ZD03_9HYPO</name>
<protein>
    <recommendedName>
        <fullName evidence="2">FAS1 domain-containing protein</fullName>
    </recommendedName>
</protein>
<gene>
    <name evidence="3" type="ORF">F5Z01DRAFT_515366</name>
</gene>
<keyword evidence="1" id="KW-0732">Signal</keyword>
<keyword evidence="4" id="KW-1185">Reference proteome</keyword>
<dbReference type="InterPro" id="IPR040200">
    <property type="entry name" value="Mug57-like"/>
</dbReference>
<dbReference type="InterPro" id="IPR000782">
    <property type="entry name" value="FAS1_domain"/>
</dbReference>
<dbReference type="Gene3D" id="2.30.180.10">
    <property type="entry name" value="FAS1 domain"/>
    <property type="match status" value="1"/>
</dbReference>
<dbReference type="OrthoDB" id="5551751at2759"/>
<proteinExistence type="predicted"/>
<dbReference type="SUPFAM" id="SSF82153">
    <property type="entry name" value="FAS1 domain"/>
    <property type="match status" value="1"/>
</dbReference>
<accession>A0A9P7ZD03</accession>
<feature type="domain" description="FAS1" evidence="2">
    <location>
        <begin position="74"/>
        <end position="218"/>
    </location>
</feature>
<dbReference type="PANTHER" id="PTHR28156:SF1">
    <property type="entry name" value="FAS1 DOMAIN-CONTAINING PROTEIN YDR262W"/>
    <property type="match status" value="1"/>
</dbReference>
<dbReference type="GeneID" id="70291286"/>
<dbReference type="PROSITE" id="PS50213">
    <property type="entry name" value="FAS1"/>
    <property type="match status" value="1"/>
</dbReference>
<dbReference type="Proteomes" id="UP000887229">
    <property type="component" value="Unassembled WGS sequence"/>
</dbReference>
<dbReference type="InterPro" id="IPR036378">
    <property type="entry name" value="FAS1_dom_sf"/>
</dbReference>
<dbReference type="RefSeq" id="XP_046113346.1">
    <property type="nucleotide sequence ID" value="XM_046260383.1"/>
</dbReference>
<evidence type="ECO:0000313" key="4">
    <source>
        <dbReference type="Proteomes" id="UP000887229"/>
    </source>
</evidence>